<name>A0A5J6L843_9MICO</name>
<evidence type="ECO:0000313" key="3">
    <source>
        <dbReference type="Proteomes" id="UP000325516"/>
    </source>
</evidence>
<dbReference type="Proteomes" id="UP000325516">
    <property type="component" value="Chromosome"/>
</dbReference>
<keyword evidence="3" id="KW-1185">Reference proteome</keyword>
<dbReference type="InterPro" id="IPR000073">
    <property type="entry name" value="AB_hydrolase_1"/>
</dbReference>
<dbReference type="SUPFAM" id="SSF53474">
    <property type="entry name" value="alpha/beta-Hydrolases"/>
    <property type="match status" value="1"/>
</dbReference>
<keyword evidence="2" id="KW-0378">Hydrolase</keyword>
<dbReference type="Gene3D" id="3.40.50.1820">
    <property type="entry name" value="alpha/beta hydrolase"/>
    <property type="match status" value="1"/>
</dbReference>
<dbReference type="EMBL" id="CP044232">
    <property type="protein sequence ID" value="QEW04734.1"/>
    <property type="molecule type" value="Genomic_DNA"/>
</dbReference>
<reference evidence="3" key="1">
    <citation type="submission" date="2019-09" db="EMBL/GenBank/DDBJ databases">
        <title>Mumia zhuanghuii sp. nov. isolated from the intestinal contents of plateau pika (Ochotona curzoniae) in the Qinghai-Tibet plateau of China.</title>
        <authorList>
            <person name="Tian Z."/>
        </authorList>
    </citation>
    <scope>NUCLEOTIDE SEQUENCE [LARGE SCALE GENOMIC DNA]</scope>
    <source>
        <strain evidence="3">L-031</strain>
    </source>
</reference>
<evidence type="ECO:0000313" key="2">
    <source>
        <dbReference type="EMBL" id="QEW04734.1"/>
    </source>
</evidence>
<dbReference type="GO" id="GO:0016787">
    <property type="term" value="F:hydrolase activity"/>
    <property type="evidence" value="ECO:0007669"/>
    <property type="project" value="UniProtKB-KW"/>
</dbReference>
<protein>
    <submittedName>
        <fullName evidence="2">Alpha/beta hydrolase</fullName>
    </submittedName>
</protein>
<dbReference type="PANTHER" id="PTHR46438:SF2">
    <property type="entry name" value="ALPHA_BETA-HYDROLASES SUPERFAMILY PROTEIN"/>
    <property type="match status" value="1"/>
</dbReference>
<organism evidence="2 3">
    <name type="scientific">Microbacterium lushaniae</name>
    <dbReference type="NCBI Taxonomy" id="2614639"/>
    <lineage>
        <taxon>Bacteria</taxon>
        <taxon>Bacillati</taxon>
        <taxon>Actinomycetota</taxon>
        <taxon>Actinomycetes</taxon>
        <taxon>Micrococcales</taxon>
        <taxon>Microbacteriaceae</taxon>
        <taxon>Microbacterium</taxon>
    </lineage>
</organism>
<dbReference type="InterPro" id="IPR029058">
    <property type="entry name" value="AB_hydrolase_fold"/>
</dbReference>
<dbReference type="Pfam" id="PF12697">
    <property type="entry name" value="Abhydrolase_6"/>
    <property type="match status" value="1"/>
</dbReference>
<accession>A0A5J6L843</accession>
<dbReference type="KEGG" id="mlz:F6J85_01660"/>
<gene>
    <name evidence="2" type="ORF">F6J85_01660</name>
</gene>
<dbReference type="AlphaFoldDB" id="A0A5J6L843"/>
<dbReference type="PANTHER" id="PTHR46438">
    <property type="entry name" value="ALPHA/BETA-HYDROLASES SUPERFAMILY PROTEIN"/>
    <property type="match status" value="1"/>
</dbReference>
<evidence type="ECO:0000259" key="1">
    <source>
        <dbReference type="Pfam" id="PF12697"/>
    </source>
</evidence>
<sequence>MVRSRPEVNAGDYASFLPPARRVSSASSSTQWWTWRDHRVHLLRRPDPDAPVRMLVVHGAGAHASALWPVAALLGGRGIDLAAVDLPLYGRTETASRHAVTYEDWVGMLVDLIAAEDDGRPLILFGASIGGLLAVEAAARSGRVASVVATCLLDPRTRDARAVMTRMGPLAPLLMPMLRLVRGPIARVPIKVAWVADLGRMGRDPGLGRLCARDCRGGGAWVPLGFVASYLQHPHAEARASRVPVHLMHPELDDWTPMALSEDTLRGMRSPSTTRLLRGCGHFPLEEPGLQELVDGVEAVAAEAAAAYPHEF</sequence>
<proteinExistence type="predicted"/>
<feature type="domain" description="AB hydrolase-1" evidence="1">
    <location>
        <begin position="55"/>
        <end position="288"/>
    </location>
</feature>